<dbReference type="EMBL" id="BT083927">
    <property type="protein sequence ID" value="ACR34280.1"/>
    <property type="molecule type" value="mRNA"/>
</dbReference>
<name>C4IZD0_MAIZE</name>
<dbReference type="AlphaFoldDB" id="C4IZD0"/>
<evidence type="ECO:0000256" key="1">
    <source>
        <dbReference type="SAM" id="MobiDB-lite"/>
    </source>
</evidence>
<proteinExistence type="evidence at transcript level"/>
<feature type="region of interest" description="Disordered" evidence="1">
    <location>
        <begin position="164"/>
        <end position="208"/>
    </location>
</feature>
<accession>C4IZD0</accession>
<evidence type="ECO:0000313" key="2">
    <source>
        <dbReference type="EMBL" id="ACR34280.1"/>
    </source>
</evidence>
<protein>
    <submittedName>
        <fullName evidence="2">Uncharacterized protein</fullName>
    </submittedName>
</protein>
<sequence length="208" mass="21259">MVGTGAPAGASASGLRFCTSIPPGRTSHSSSFTAAEAGAGGGGGGGELSLIASANVPLGLARIIFSWYVHAPRASEAREGGTERIKNQPLLLRALASNSSQERATSGRVSSALLCSARLSPKRSLRAHADGSGRCREQERTRRRRIWGRRFAAAASAGACASSRVSDSRLGKSGSGAGAAGREVGAGLGAELSQPRWGMGKRERELGT</sequence>
<feature type="compositionally biased region" description="Gly residues" evidence="1">
    <location>
        <begin position="173"/>
        <end position="188"/>
    </location>
</feature>
<reference evidence="2" key="2">
    <citation type="submission" date="2012-06" db="EMBL/GenBank/DDBJ databases">
        <authorList>
            <person name="Yu Y."/>
            <person name="Currie J."/>
            <person name="Lomeli R."/>
            <person name="Angelova A."/>
            <person name="Collura K."/>
            <person name="Wissotski M."/>
            <person name="Campos D."/>
            <person name="Kudrna D."/>
            <person name="Golser W."/>
            <person name="Ashely E."/>
            <person name="Descour A."/>
            <person name="Fernandes J."/>
            <person name="Soderlund C."/>
            <person name="Walbot V."/>
        </authorList>
    </citation>
    <scope>NUCLEOTIDE SEQUENCE</scope>
    <source>
        <strain evidence="2">B73</strain>
    </source>
</reference>
<reference evidence="2" key="1">
    <citation type="journal article" date="2009" name="PLoS Genet.">
        <title>Sequencing, mapping, and analysis of 27,455 maize full-length cDNAs.</title>
        <authorList>
            <person name="Soderlund C."/>
            <person name="Descour A."/>
            <person name="Kudrna D."/>
            <person name="Bomhoff M."/>
            <person name="Boyd L."/>
            <person name="Currie J."/>
            <person name="Angelova A."/>
            <person name="Collura K."/>
            <person name="Wissotski M."/>
            <person name="Ashley E."/>
            <person name="Morrow D."/>
            <person name="Fernandes J."/>
            <person name="Walbot V."/>
            <person name="Yu Y."/>
        </authorList>
    </citation>
    <scope>NUCLEOTIDE SEQUENCE</scope>
    <source>
        <strain evidence="2">B73</strain>
    </source>
</reference>
<organism evidence="2">
    <name type="scientific">Zea mays</name>
    <name type="common">Maize</name>
    <dbReference type="NCBI Taxonomy" id="4577"/>
    <lineage>
        <taxon>Eukaryota</taxon>
        <taxon>Viridiplantae</taxon>
        <taxon>Streptophyta</taxon>
        <taxon>Embryophyta</taxon>
        <taxon>Tracheophyta</taxon>
        <taxon>Spermatophyta</taxon>
        <taxon>Magnoliopsida</taxon>
        <taxon>Liliopsida</taxon>
        <taxon>Poales</taxon>
        <taxon>Poaceae</taxon>
        <taxon>PACMAD clade</taxon>
        <taxon>Panicoideae</taxon>
        <taxon>Andropogonodae</taxon>
        <taxon>Andropogoneae</taxon>
        <taxon>Tripsacinae</taxon>
        <taxon>Zea</taxon>
    </lineage>
</organism>